<dbReference type="EMBL" id="CM017693">
    <property type="protein sequence ID" value="TYH13697.1"/>
    <property type="molecule type" value="Genomic_DNA"/>
</dbReference>
<accession>A0A5D2G6B0</accession>
<reference evidence="1 2" key="1">
    <citation type="submission" date="2019-06" db="EMBL/GenBank/DDBJ databases">
        <title>WGS assembly of Gossypium darwinii.</title>
        <authorList>
            <person name="Chen Z.J."/>
            <person name="Sreedasyam A."/>
            <person name="Ando A."/>
            <person name="Song Q."/>
            <person name="De L."/>
            <person name="Hulse-Kemp A."/>
            <person name="Ding M."/>
            <person name="Ye W."/>
            <person name="Kirkbride R."/>
            <person name="Jenkins J."/>
            <person name="Plott C."/>
            <person name="Lovell J."/>
            <person name="Lin Y.-M."/>
            <person name="Vaughn R."/>
            <person name="Liu B."/>
            <person name="Li W."/>
            <person name="Simpson S."/>
            <person name="Scheffler B."/>
            <person name="Saski C."/>
            <person name="Grover C."/>
            <person name="Hu G."/>
            <person name="Conover J."/>
            <person name="Carlson J."/>
            <person name="Shu S."/>
            <person name="Boston L."/>
            <person name="Williams M."/>
            <person name="Peterson D."/>
            <person name="Mcgee K."/>
            <person name="Jones D."/>
            <person name="Wendel J."/>
            <person name="Stelly D."/>
            <person name="Grimwood J."/>
            <person name="Schmutz J."/>
        </authorList>
    </citation>
    <scope>NUCLEOTIDE SEQUENCE [LARGE SCALE GENOMIC DNA]</scope>
    <source>
        <strain evidence="1">1808015.09</strain>
    </source>
</reference>
<name>A0A5D2G6B0_GOSDA</name>
<evidence type="ECO:0000313" key="1">
    <source>
        <dbReference type="EMBL" id="TYH13697.1"/>
    </source>
</evidence>
<keyword evidence="2" id="KW-1185">Reference proteome</keyword>
<proteinExistence type="predicted"/>
<evidence type="ECO:0000313" key="2">
    <source>
        <dbReference type="Proteomes" id="UP000323506"/>
    </source>
</evidence>
<protein>
    <submittedName>
        <fullName evidence="1">Uncharacterized protein</fullName>
    </submittedName>
</protein>
<dbReference type="Proteomes" id="UP000323506">
    <property type="component" value="Chromosome A06"/>
</dbReference>
<organism evidence="1 2">
    <name type="scientific">Gossypium darwinii</name>
    <name type="common">Darwin's cotton</name>
    <name type="synonym">Gossypium barbadense var. darwinii</name>
    <dbReference type="NCBI Taxonomy" id="34276"/>
    <lineage>
        <taxon>Eukaryota</taxon>
        <taxon>Viridiplantae</taxon>
        <taxon>Streptophyta</taxon>
        <taxon>Embryophyta</taxon>
        <taxon>Tracheophyta</taxon>
        <taxon>Spermatophyta</taxon>
        <taxon>Magnoliopsida</taxon>
        <taxon>eudicotyledons</taxon>
        <taxon>Gunneridae</taxon>
        <taxon>Pentapetalae</taxon>
        <taxon>rosids</taxon>
        <taxon>malvids</taxon>
        <taxon>Malvales</taxon>
        <taxon>Malvaceae</taxon>
        <taxon>Malvoideae</taxon>
        <taxon>Gossypium</taxon>
    </lineage>
</organism>
<gene>
    <name evidence="1" type="ORF">ES288_A06G159500v1</name>
</gene>
<dbReference type="AlphaFoldDB" id="A0A5D2G6B0"/>
<sequence>MTTIRNRRREGFANQTRCSKIWQSHRLHRAIFTRSKKSHSFPRTVSGDSRAGIENPLEWLFFSSFGIKLSRPSFAALFIH</sequence>